<dbReference type="OrthoDB" id="9804960at2"/>
<protein>
    <recommendedName>
        <fullName evidence="4">Electron transfer flavoprotein subunit beta</fullName>
    </recommendedName>
</protein>
<dbReference type="RefSeq" id="WP_047239833.1">
    <property type="nucleotide sequence ID" value="NZ_CP011541.1"/>
</dbReference>
<evidence type="ECO:0000256" key="4">
    <source>
        <dbReference type="ARBA" id="ARBA00016797"/>
    </source>
</evidence>
<dbReference type="SMART" id="SM00893">
    <property type="entry name" value="ETF"/>
    <property type="match status" value="1"/>
</dbReference>
<dbReference type="STRING" id="1050174.CEPID_03960"/>
<evidence type="ECO:0000256" key="1">
    <source>
        <dbReference type="ARBA" id="ARBA00001974"/>
    </source>
</evidence>
<comment type="cofactor">
    <cofactor evidence="1">
        <name>FAD</name>
        <dbReference type="ChEBI" id="CHEBI:57692"/>
    </cofactor>
</comment>
<keyword evidence="6" id="KW-0249">Electron transport</keyword>
<evidence type="ECO:0000259" key="8">
    <source>
        <dbReference type="SMART" id="SM00893"/>
    </source>
</evidence>
<accession>A0A0G3GQ37</accession>
<sequence>MRIAVLVKEVPDTYGERRLNLETGLRERGEEQVLDEICERAIEAALQIPGENTVDLVTMSPEAAGQAIRKGLAMGADKAISVTDDKLLGADLTLTAETLAKALEKENYDLILAGNLSTDGNAGILPAMIAEHLDLPLLAELNELAVAETQVEGTRAVEGSVEKLQAQLPALVTITEAFADPRYPNFKGIMAAKKKPFDVLTLADLQVDAEDFTHPRAIMTEVGEKPPRQAGTKITDDGSAAAQLADYLAQNKLI</sequence>
<proteinExistence type="inferred from homology"/>
<gene>
    <name evidence="9" type="ORF">CEPID_03960</name>
</gene>
<evidence type="ECO:0000256" key="3">
    <source>
        <dbReference type="ARBA" id="ARBA00011355"/>
    </source>
</evidence>
<dbReference type="PIRSF" id="PIRSF000090">
    <property type="entry name" value="Beta-ETF"/>
    <property type="match status" value="1"/>
</dbReference>
<keyword evidence="5" id="KW-0813">Transport</keyword>
<organism evidence="9 10">
    <name type="scientific">Corynebacterium epidermidicanis</name>
    <dbReference type="NCBI Taxonomy" id="1050174"/>
    <lineage>
        <taxon>Bacteria</taxon>
        <taxon>Bacillati</taxon>
        <taxon>Actinomycetota</taxon>
        <taxon>Actinomycetes</taxon>
        <taxon>Mycobacteriales</taxon>
        <taxon>Corynebacteriaceae</taxon>
        <taxon>Corynebacterium</taxon>
    </lineage>
</organism>
<dbReference type="EMBL" id="CP011541">
    <property type="protein sequence ID" value="AKK02665.1"/>
    <property type="molecule type" value="Genomic_DNA"/>
</dbReference>
<dbReference type="AlphaFoldDB" id="A0A0G3GQ37"/>
<dbReference type="PANTHER" id="PTHR21294">
    <property type="entry name" value="ELECTRON TRANSFER FLAVOPROTEIN BETA-SUBUNIT"/>
    <property type="match status" value="1"/>
</dbReference>
<comment type="similarity">
    <text evidence="2">Belongs to the ETF beta-subunit/FixA family.</text>
</comment>
<dbReference type="SUPFAM" id="SSF52402">
    <property type="entry name" value="Adenine nucleotide alpha hydrolases-like"/>
    <property type="match status" value="1"/>
</dbReference>
<evidence type="ECO:0000256" key="5">
    <source>
        <dbReference type="ARBA" id="ARBA00022448"/>
    </source>
</evidence>
<dbReference type="CDD" id="cd01714">
    <property type="entry name" value="ETF_beta"/>
    <property type="match status" value="1"/>
</dbReference>
<keyword evidence="10" id="KW-1185">Reference proteome</keyword>
<dbReference type="InterPro" id="IPR014730">
    <property type="entry name" value="ETF_a/b_N"/>
</dbReference>
<reference evidence="9 10" key="1">
    <citation type="submission" date="2015-05" db="EMBL/GenBank/DDBJ databases">
        <title>Complete genome sequence of Corynebacterium epidermidicanis DSM 45586, isolated from the skin of a dog suffering from pruritus.</title>
        <authorList>
            <person name="Ruckert C."/>
            <person name="Albersmeier A."/>
            <person name="Winkler A."/>
            <person name="Tauch A."/>
        </authorList>
    </citation>
    <scope>NUCLEOTIDE SEQUENCE [LARGE SCALE GENOMIC DNA]</scope>
    <source>
        <strain evidence="9 10">DSM 45586</strain>
    </source>
</reference>
<dbReference type="GO" id="GO:0005829">
    <property type="term" value="C:cytosol"/>
    <property type="evidence" value="ECO:0007669"/>
    <property type="project" value="TreeGrafter"/>
</dbReference>
<comment type="subunit">
    <text evidence="3">Heterodimer of an alpha and a beta subunit.</text>
</comment>
<dbReference type="InterPro" id="IPR033948">
    <property type="entry name" value="ETF_beta_N"/>
</dbReference>
<feature type="domain" description="Electron transfer flavoprotein alpha/beta-subunit N-terminal" evidence="8">
    <location>
        <begin position="22"/>
        <end position="209"/>
    </location>
</feature>
<dbReference type="InterPro" id="IPR012255">
    <property type="entry name" value="ETF_b"/>
</dbReference>
<dbReference type="GO" id="GO:0009055">
    <property type="term" value="F:electron transfer activity"/>
    <property type="evidence" value="ECO:0007669"/>
    <property type="project" value="InterPro"/>
</dbReference>
<dbReference type="InterPro" id="IPR014729">
    <property type="entry name" value="Rossmann-like_a/b/a_fold"/>
</dbReference>
<evidence type="ECO:0000256" key="7">
    <source>
        <dbReference type="ARBA" id="ARBA00025649"/>
    </source>
</evidence>
<dbReference type="KEGG" id="cei:CEPID_03960"/>
<comment type="function">
    <text evidence="7">The electron transfer flavoprotein serves as a specific electron acceptor for other dehydrogenases. It transfers the electrons to the main respiratory chain via ETF-ubiquinone oxidoreductase (ETF dehydrogenase).</text>
</comment>
<dbReference type="Pfam" id="PF01012">
    <property type="entry name" value="ETF"/>
    <property type="match status" value="1"/>
</dbReference>
<evidence type="ECO:0000256" key="2">
    <source>
        <dbReference type="ARBA" id="ARBA00007557"/>
    </source>
</evidence>
<dbReference type="PATRIC" id="fig|1050174.4.peg.802"/>
<name>A0A0G3GQ37_9CORY</name>
<evidence type="ECO:0000313" key="9">
    <source>
        <dbReference type="EMBL" id="AKK02665.1"/>
    </source>
</evidence>
<dbReference type="Gene3D" id="3.40.50.620">
    <property type="entry name" value="HUPs"/>
    <property type="match status" value="1"/>
</dbReference>
<evidence type="ECO:0000313" key="10">
    <source>
        <dbReference type="Proteomes" id="UP000035368"/>
    </source>
</evidence>
<evidence type="ECO:0000256" key="6">
    <source>
        <dbReference type="ARBA" id="ARBA00022982"/>
    </source>
</evidence>
<dbReference type="PANTHER" id="PTHR21294:SF8">
    <property type="entry name" value="ELECTRON TRANSFER FLAVOPROTEIN SUBUNIT BETA"/>
    <property type="match status" value="1"/>
</dbReference>
<dbReference type="Proteomes" id="UP000035368">
    <property type="component" value="Chromosome"/>
</dbReference>